<dbReference type="SUPFAM" id="SSF52833">
    <property type="entry name" value="Thioredoxin-like"/>
    <property type="match status" value="1"/>
</dbReference>
<dbReference type="InterPro" id="IPR013766">
    <property type="entry name" value="Thioredoxin_domain"/>
</dbReference>
<dbReference type="Proteomes" id="UP001305702">
    <property type="component" value="Chromosome"/>
</dbReference>
<feature type="domain" description="Thioredoxin" evidence="1">
    <location>
        <begin position="62"/>
        <end position="152"/>
    </location>
</feature>
<dbReference type="InterPro" id="IPR017937">
    <property type="entry name" value="Thioredoxin_CS"/>
</dbReference>
<keyword evidence="3" id="KW-1185">Reference proteome</keyword>
<dbReference type="InterPro" id="IPR036249">
    <property type="entry name" value="Thioredoxin-like_sf"/>
</dbReference>
<dbReference type="CDD" id="cd02947">
    <property type="entry name" value="TRX_family"/>
    <property type="match status" value="1"/>
</dbReference>
<evidence type="ECO:0000313" key="2">
    <source>
        <dbReference type="EMBL" id="WNQ09716.1"/>
    </source>
</evidence>
<evidence type="ECO:0000313" key="3">
    <source>
        <dbReference type="Proteomes" id="UP001305702"/>
    </source>
</evidence>
<reference evidence="2 3" key="1">
    <citation type="submission" date="2022-02" db="EMBL/GenBank/DDBJ databases">
        <title>Paenibacillus sp. MBLB1776 Whole Genome Shotgun Sequencing.</title>
        <authorList>
            <person name="Hwang C.Y."/>
            <person name="Cho E.-S."/>
            <person name="Seo M.-J."/>
        </authorList>
    </citation>
    <scope>NUCLEOTIDE SEQUENCE [LARGE SCALE GENOMIC DNA]</scope>
    <source>
        <strain evidence="2 3">MBLB1776</strain>
    </source>
</reference>
<sequence>MKKLSIYLTCIIALFAILYGINSLQLKGQDNNVYGMPAKKLNPATVSQLKDKNYQNIILPDDLKKRLQNKESLFVYYFSPTCVHCQKTTPMLYPLSQTMGIDMKQFNLLEFEDGWQNFNIQYTPTLVYYKDGKEAGRLEGENDEKTFKDFFNKFKS</sequence>
<dbReference type="KEGG" id="paun:MJA45_19075"/>
<dbReference type="RefSeq" id="WP_315603490.1">
    <property type="nucleotide sequence ID" value="NZ_CP130318.1"/>
</dbReference>
<evidence type="ECO:0000259" key="1">
    <source>
        <dbReference type="Pfam" id="PF00085"/>
    </source>
</evidence>
<dbReference type="PROSITE" id="PS00194">
    <property type="entry name" value="THIOREDOXIN_1"/>
    <property type="match status" value="1"/>
</dbReference>
<organism evidence="2 3">
    <name type="scientific">Paenibacillus aurantius</name>
    <dbReference type="NCBI Taxonomy" id="2918900"/>
    <lineage>
        <taxon>Bacteria</taxon>
        <taxon>Bacillati</taxon>
        <taxon>Bacillota</taxon>
        <taxon>Bacilli</taxon>
        <taxon>Bacillales</taxon>
        <taxon>Paenibacillaceae</taxon>
        <taxon>Paenibacillus</taxon>
    </lineage>
</organism>
<dbReference type="EMBL" id="CP130318">
    <property type="protein sequence ID" value="WNQ09716.1"/>
    <property type="molecule type" value="Genomic_DNA"/>
</dbReference>
<dbReference type="Gene3D" id="3.40.30.10">
    <property type="entry name" value="Glutaredoxin"/>
    <property type="match status" value="1"/>
</dbReference>
<protein>
    <submittedName>
        <fullName evidence="2">Thioredoxin family protein</fullName>
    </submittedName>
</protein>
<proteinExistence type="predicted"/>
<gene>
    <name evidence="2" type="ORF">MJA45_19075</name>
</gene>
<dbReference type="Pfam" id="PF00085">
    <property type="entry name" value="Thioredoxin"/>
    <property type="match status" value="1"/>
</dbReference>
<dbReference type="AlphaFoldDB" id="A0AA96RDR8"/>
<name>A0AA96RDR8_9BACL</name>
<accession>A0AA96RDR8</accession>